<dbReference type="SUPFAM" id="SSF54447">
    <property type="entry name" value="ssDNA-binding transcriptional regulator domain"/>
    <property type="match status" value="1"/>
</dbReference>
<dbReference type="InterPro" id="IPR009044">
    <property type="entry name" value="ssDNA-bd_transcriptional_reg"/>
</dbReference>
<name>A0A348FXS4_9HYPH</name>
<dbReference type="Pfam" id="PF02229">
    <property type="entry name" value="PC4"/>
    <property type="match status" value="1"/>
</dbReference>
<dbReference type="GO" id="GO:0006355">
    <property type="term" value="P:regulation of DNA-templated transcription"/>
    <property type="evidence" value="ECO:0007669"/>
    <property type="project" value="InterPro"/>
</dbReference>
<feature type="domain" description="Transcriptional coactivator p15 (PC4) C-terminal" evidence="1">
    <location>
        <begin position="11"/>
        <end position="61"/>
    </location>
</feature>
<dbReference type="EMBL" id="AP018907">
    <property type="protein sequence ID" value="BBF92107.1"/>
    <property type="molecule type" value="Genomic_DNA"/>
</dbReference>
<evidence type="ECO:0000313" key="3">
    <source>
        <dbReference type="Proteomes" id="UP000266934"/>
    </source>
</evidence>
<keyword evidence="3" id="KW-1185">Reference proteome</keyword>
<sequence>MTFVIGEFRKNQTEVVRVTTSNFKGFDLVDVRVWVDGYGGVTRPTKQGISLRRELLPELQQAINAAINAPPCAYQLEAAE</sequence>
<evidence type="ECO:0000259" key="1">
    <source>
        <dbReference type="Pfam" id="PF02229"/>
    </source>
</evidence>
<dbReference type="Gene3D" id="2.30.31.10">
    <property type="entry name" value="Transcriptional Coactivator Pc4, Chain A"/>
    <property type="match status" value="1"/>
</dbReference>
<reference evidence="2 3" key="1">
    <citation type="submission" date="2018-08" db="EMBL/GenBank/DDBJ databases">
        <title>Complete genome sequencing of Blastochloris tepida GI.</title>
        <authorList>
            <person name="Tsukatani Y."/>
            <person name="Mori H."/>
        </authorList>
    </citation>
    <scope>NUCLEOTIDE SEQUENCE [LARGE SCALE GENOMIC DNA]</scope>
    <source>
        <strain evidence="2 3">GI</strain>
    </source>
</reference>
<proteinExistence type="predicted"/>
<accession>A0A348FXS4</accession>
<dbReference type="KEGG" id="blag:BLTE_07920"/>
<organism evidence="2 3">
    <name type="scientific">Blastochloris tepida</name>
    <dbReference type="NCBI Taxonomy" id="2233851"/>
    <lineage>
        <taxon>Bacteria</taxon>
        <taxon>Pseudomonadati</taxon>
        <taxon>Pseudomonadota</taxon>
        <taxon>Alphaproteobacteria</taxon>
        <taxon>Hyphomicrobiales</taxon>
        <taxon>Blastochloridaceae</taxon>
        <taxon>Blastochloris</taxon>
    </lineage>
</organism>
<dbReference type="AlphaFoldDB" id="A0A348FXS4"/>
<protein>
    <recommendedName>
        <fullName evidence="1">Transcriptional coactivator p15 (PC4) C-terminal domain-containing protein</fullName>
    </recommendedName>
</protein>
<dbReference type="Proteomes" id="UP000266934">
    <property type="component" value="Chromosome"/>
</dbReference>
<dbReference type="GO" id="GO:0003677">
    <property type="term" value="F:DNA binding"/>
    <property type="evidence" value="ECO:0007669"/>
    <property type="project" value="InterPro"/>
</dbReference>
<evidence type="ECO:0000313" key="2">
    <source>
        <dbReference type="EMBL" id="BBF92107.1"/>
    </source>
</evidence>
<dbReference type="OrthoDB" id="47316at2"/>
<dbReference type="InterPro" id="IPR003173">
    <property type="entry name" value="PC4_C"/>
</dbReference>
<dbReference type="RefSeq" id="WP_126397811.1">
    <property type="nucleotide sequence ID" value="NZ_AP018907.1"/>
</dbReference>
<gene>
    <name evidence="2" type="ORF">BLTE_07920</name>
</gene>